<dbReference type="Pfam" id="PF09656">
    <property type="entry name" value="PGPGW"/>
    <property type="match status" value="1"/>
</dbReference>
<feature type="transmembrane region" description="Helical" evidence="1">
    <location>
        <begin position="35"/>
        <end position="56"/>
    </location>
</feature>
<keyword evidence="1" id="KW-0472">Membrane</keyword>
<accession>A0A853DDC3</accession>
<keyword evidence="3" id="KW-1185">Reference proteome</keyword>
<comment type="caution">
    <text evidence="2">The sequence shown here is derived from an EMBL/GenBank/DDBJ whole genome shotgun (WGS) entry which is preliminary data.</text>
</comment>
<keyword evidence="1" id="KW-0812">Transmembrane</keyword>
<feature type="transmembrane region" description="Helical" evidence="1">
    <location>
        <begin position="62"/>
        <end position="86"/>
    </location>
</feature>
<dbReference type="RefSeq" id="WP_179481129.1">
    <property type="nucleotide sequence ID" value="NZ_JACCFW010000001.1"/>
</dbReference>
<dbReference type="NCBIfam" id="TIGR02611">
    <property type="entry name" value="TIGR02611 family protein"/>
    <property type="match status" value="1"/>
</dbReference>
<protein>
    <submittedName>
        <fullName evidence="2">Uncharacterized protein (TIGR02611 family)</fullName>
    </submittedName>
</protein>
<reference evidence="2 3" key="1">
    <citation type="submission" date="2020-07" db="EMBL/GenBank/DDBJ databases">
        <title>Sequencing the genomes of 1000 actinobacteria strains.</title>
        <authorList>
            <person name="Klenk H.-P."/>
        </authorList>
    </citation>
    <scope>NUCLEOTIDE SEQUENCE [LARGE SCALE GENOMIC DNA]</scope>
    <source>
        <strain evidence="2 3">DSM 29531</strain>
    </source>
</reference>
<dbReference type="InterPro" id="IPR019099">
    <property type="entry name" value="Uncharacterised_PGPGW_TM"/>
</dbReference>
<sequence length="148" mass="16258">MSTSTQDDEKSPARAAAPARWEWQRKIRANATTHLIYRVFVGILGFAIIALGIVLLPLPGPGWVIIFIGLGVWASEFVWAAKLLAWTRRQVKAWTAWLGRQNPAVRGLAGLGVAAIVVACLYGYLLWKGVPTWLPDFVETPLGRLPGL</sequence>
<evidence type="ECO:0000313" key="3">
    <source>
        <dbReference type="Proteomes" id="UP000571817"/>
    </source>
</evidence>
<dbReference type="InterPro" id="IPR013434">
    <property type="entry name" value="CHP02611"/>
</dbReference>
<dbReference type="AlphaFoldDB" id="A0A853DDC3"/>
<keyword evidence="1" id="KW-1133">Transmembrane helix</keyword>
<evidence type="ECO:0000313" key="2">
    <source>
        <dbReference type="EMBL" id="NYJ74888.1"/>
    </source>
</evidence>
<evidence type="ECO:0000256" key="1">
    <source>
        <dbReference type="SAM" id="Phobius"/>
    </source>
</evidence>
<gene>
    <name evidence="2" type="ORF">HNR15_001851</name>
</gene>
<dbReference type="Proteomes" id="UP000571817">
    <property type="component" value="Unassembled WGS sequence"/>
</dbReference>
<feature type="transmembrane region" description="Helical" evidence="1">
    <location>
        <begin position="107"/>
        <end position="127"/>
    </location>
</feature>
<name>A0A853DDC3_9MICO</name>
<proteinExistence type="predicted"/>
<dbReference type="EMBL" id="JACCFW010000001">
    <property type="protein sequence ID" value="NYJ74888.1"/>
    <property type="molecule type" value="Genomic_DNA"/>
</dbReference>
<organism evidence="2 3">
    <name type="scientific">Allobranchiibius huperziae</name>
    <dbReference type="NCBI Taxonomy" id="1874116"/>
    <lineage>
        <taxon>Bacteria</taxon>
        <taxon>Bacillati</taxon>
        <taxon>Actinomycetota</taxon>
        <taxon>Actinomycetes</taxon>
        <taxon>Micrococcales</taxon>
        <taxon>Dermacoccaceae</taxon>
        <taxon>Allobranchiibius</taxon>
    </lineage>
</organism>